<dbReference type="Gene3D" id="3.40.50.300">
    <property type="entry name" value="P-loop containing nucleotide triphosphate hydrolases"/>
    <property type="match status" value="1"/>
</dbReference>
<dbReference type="EMBL" id="JBHEZZ010000042">
    <property type="protein sequence ID" value="MFC1407286.1"/>
    <property type="molecule type" value="Genomic_DNA"/>
</dbReference>
<dbReference type="InterPro" id="IPR003593">
    <property type="entry name" value="AAA+_ATPase"/>
</dbReference>
<accession>A0ABV6V0W6</accession>
<keyword evidence="3" id="KW-1185">Reference proteome</keyword>
<evidence type="ECO:0000313" key="2">
    <source>
        <dbReference type="EMBL" id="MFC1407286.1"/>
    </source>
</evidence>
<protein>
    <submittedName>
        <fullName evidence="2">DNA/RNA helicase domain-containing protein</fullName>
    </submittedName>
</protein>
<dbReference type="SUPFAM" id="SSF52540">
    <property type="entry name" value="P-loop containing nucleoside triphosphate hydrolases"/>
    <property type="match status" value="1"/>
</dbReference>
<keyword evidence="2" id="KW-0378">Hydrolase</keyword>
<organism evidence="2 3">
    <name type="scientific">Streptacidiphilus cavernicola</name>
    <dbReference type="NCBI Taxonomy" id="3342716"/>
    <lineage>
        <taxon>Bacteria</taxon>
        <taxon>Bacillati</taxon>
        <taxon>Actinomycetota</taxon>
        <taxon>Actinomycetes</taxon>
        <taxon>Kitasatosporales</taxon>
        <taxon>Streptomycetaceae</taxon>
        <taxon>Streptacidiphilus</taxon>
    </lineage>
</organism>
<reference evidence="2 3" key="1">
    <citation type="submission" date="2024-09" db="EMBL/GenBank/DDBJ databases">
        <authorList>
            <person name="Lee S.D."/>
        </authorList>
    </citation>
    <scope>NUCLEOTIDE SEQUENCE [LARGE SCALE GENOMIC DNA]</scope>
    <source>
        <strain evidence="2 3">N1-5</strain>
    </source>
</reference>
<comment type="caution">
    <text evidence="2">The sequence shown here is derived from an EMBL/GenBank/DDBJ whole genome shotgun (WGS) entry which is preliminary data.</text>
</comment>
<evidence type="ECO:0000259" key="1">
    <source>
        <dbReference type="SMART" id="SM00382"/>
    </source>
</evidence>
<evidence type="ECO:0000313" key="3">
    <source>
        <dbReference type="Proteomes" id="UP001592528"/>
    </source>
</evidence>
<dbReference type="InterPro" id="IPR027417">
    <property type="entry name" value="P-loop_NTPase"/>
</dbReference>
<dbReference type="GO" id="GO:0004386">
    <property type="term" value="F:helicase activity"/>
    <property type="evidence" value="ECO:0007669"/>
    <property type="project" value="UniProtKB-KW"/>
</dbReference>
<dbReference type="RefSeq" id="WP_030250058.1">
    <property type="nucleotide sequence ID" value="NZ_JBHEZZ010000042.1"/>
</dbReference>
<name>A0ABV6V0W6_9ACTN</name>
<feature type="domain" description="AAA+ ATPase" evidence="1">
    <location>
        <begin position="289"/>
        <end position="431"/>
    </location>
</feature>
<sequence>MAVGSGWKPLEAFWSVQRLVRDRHQLVRKISECYTAAHPKDKKPSPSDVRSWRESVYELATTLDNLGLGQVRMFIEYLADGQMNHIDVVLAGQHPSGRLSYAVIELKQWGSIERPTVSKTAGLCASCRAVGNTTLCQRCARDLVYAPFPEYERHLKHPSVQVGNNMDDLRRHHSMFDDRYVNLVGAAYLHNLMDPEHQWISQVSPRPGIPTFTARQPGDLEKFLTANFSSDSGAEAAQELLGRRRSTNLLTDETAAIVDGHTRFSLVEHQLRAVRAIADATAAVGSQGMKRVFVIEGRAGSGKSLVALTALGEALQAGHSAAFVSGGVASRDTFKRAAKGHQKVFRPLVQIADKFGPDELDLLVCDEAHRLSLRPKTGSFGMRQTGPTSVEEVVTHARVPVFFIDGDQRLFAEEVWSPERLKSELQHLGVEIVPINLDRVLRTVGSSTYDTWVSRLMTGNPIAWRPDGATDPEPFELYYADSAAEMESFLQSKDPTGVSARMTAGMCWGWTDDTGTFPDVSPDPDWARPWNAGDNHSTQGIPKRKFWATDPGGFGQIGCVHTAQGLEYEWGGVIMGPDLTWEDSAWVAHREHVRSKASQIKDDTELIRALRNAYGVLMTRSIRCLALYSVDPAARKLFADLGVQKL</sequence>
<gene>
    <name evidence="2" type="ORF">ACEZDJ_38990</name>
</gene>
<keyword evidence="2" id="KW-0547">Nucleotide-binding</keyword>
<dbReference type="InterPro" id="IPR018647">
    <property type="entry name" value="SLFN_3-like_DNA/RNA_helicase"/>
</dbReference>
<dbReference type="SMART" id="SM00382">
    <property type="entry name" value="AAA"/>
    <property type="match status" value="1"/>
</dbReference>
<keyword evidence="2" id="KW-0347">Helicase</keyword>
<proteinExistence type="predicted"/>
<dbReference type="Pfam" id="PF09848">
    <property type="entry name" value="SLFN-g3_helicase"/>
    <property type="match status" value="1"/>
</dbReference>
<keyword evidence="2" id="KW-0067">ATP-binding</keyword>
<dbReference type="Proteomes" id="UP001592528">
    <property type="component" value="Unassembled WGS sequence"/>
</dbReference>